<sequence>MKKKSPLYFEITDAYDIVRVTVKGPTKKSTKVVNNKGWLDIDITVKGCTLGGSYHAEFLPISFHSFRQQLVSLMYGLDKTAAFDGVMGYLKLEFEVKYEGFAEIKVRACDVPGIGSELTFKMSIQLSDVNELVLQLDSILSRYPLLN</sequence>
<evidence type="ECO:0000313" key="1">
    <source>
        <dbReference type="EMBL" id="AYL94232.1"/>
    </source>
</evidence>
<dbReference type="EMBL" id="CP032869">
    <property type="protein sequence ID" value="AYL94232.1"/>
    <property type="molecule type" value="Genomic_DNA"/>
</dbReference>
<name>A0A494VTF9_9SPHI</name>
<evidence type="ECO:0000313" key="2">
    <source>
        <dbReference type="Proteomes" id="UP000270046"/>
    </source>
</evidence>
<dbReference type="Proteomes" id="UP000270046">
    <property type="component" value="Chromosome"/>
</dbReference>
<proteinExistence type="predicted"/>
<gene>
    <name evidence="1" type="ORF">HYN43_002500</name>
</gene>
<dbReference type="OrthoDB" id="665647at2"/>
<dbReference type="Pfam" id="PF24716">
    <property type="entry name" value="WapI"/>
    <property type="match status" value="1"/>
</dbReference>
<keyword evidence="2" id="KW-1185">Reference proteome</keyword>
<organism evidence="1 2">
    <name type="scientific">Mucilaginibacter celer</name>
    <dbReference type="NCBI Taxonomy" id="2305508"/>
    <lineage>
        <taxon>Bacteria</taxon>
        <taxon>Pseudomonadati</taxon>
        <taxon>Bacteroidota</taxon>
        <taxon>Sphingobacteriia</taxon>
        <taxon>Sphingobacteriales</taxon>
        <taxon>Sphingobacteriaceae</taxon>
        <taxon>Mucilaginibacter</taxon>
    </lineage>
</organism>
<accession>A0A494VTF9</accession>
<dbReference type="RefSeq" id="WP_119407951.1">
    <property type="nucleotide sequence ID" value="NZ_CP032869.1"/>
</dbReference>
<dbReference type="InterPro" id="IPR056510">
    <property type="entry name" value="WapI"/>
</dbReference>
<dbReference type="KEGG" id="muh:HYN43_002500"/>
<dbReference type="AlphaFoldDB" id="A0A494VTF9"/>
<protein>
    <submittedName>
        <fullName evidence="1">Uncharacterized protein</fullName>
    </submittedName>
</protein>
<reference evidence="1 2" key="1">
    <citation type="submission" date="2018-10" db="EMBL/GenBank/DDBJ databases">
        <title>Genome sequencing of Mucilaginibacter sp. HYN0043.</title>
        <authorList>
            <person name="Kim M."/>
            <person name="Yi H."/>
        </authorList>
    </citation>
    <scope>NUCLEOTIDE SEQUENCE [LARGE SCALE GENOMIC DNA]</scope>
    <source>
        <strain evidence="1 2">HYN0043</strain>
    </source>
</reference>